<organism evidence="6">
    <name type="scientific">marine sediment metagenome</name>
    <dbReference type="NCBI Taxonomy" id="412755"/>
    <lineage>
        <taxon>unclassified sequences</taxon>
        <taxon>metagenomes</taxon>
        <taxon>ecological metagenomes</taxon>
    </lineage>
</organism>
<comment type="caution">
    <text evidence="6">The sequence shown here is derived from an EMBL/GenBank/DDBJ whole genome shotgun (WGS) entry which is preliminary data.</text>
</comment>
<evidence type="ECO:0000256" key="4">
    <source>
        <dbReference type="ARBA" id="ARBA00022840"/>
    </source>
</evidence>
<feature type="domain" description="GHMP kinase N-terminal" evidence="5">
    <location>
        <begin position="80"/>
        <end position="155"/>
    </location>
</feature>
<dbReference type="Gene3D" id="3.30.230.120">
    <property type="match status" value="1"/>
</dbReference>
<evidence type="ECO:0000259" key="5">
    <source>
        <dbReference type="Pfam" id="PF00288"/>
    </source>
</evidence>
<accession>X1C3V1</accession>
<sequence>MIITQTPFRITLGGGGTDLPAYYSKYGGFVFSVTINKFMYINVNRSLIDDLIRVKYSKSEIIPCLDDLQHDIARESLRLMGIENSIEIISMADIPAGTGLGSSSCYSVGLLNALHSLKRDYISLRDLAEKACHLEIEILNKPVGKQDQYLACFGGFLAF</sequence>
<dbReference type="PANTHER" id="PTHR10457:SF29">
    <property type="entry name" value="LMBP PROTEIN"/>
    <property type="match status" value="1"/>
</dbReference>
<evidence type="ECO:0000313" key="6">
    <source>
        <dbReference type="EMBL" id="GAG79056.1"/>
    </source>
</evidence>
<dbReference type="InterPro" id="IPR006203">
    <property type="entry name" value="GHMP_knse_ATP-bd_CS"/>
</dbReference>
<protein>
    <recommendedName>
        <fullName evidence="5">GHMP kinase N-terminal domain-containing protein</fullName>
    </recommendedName>
</protein>
<evidence type="ECO:0000256" key="2">
    <source>
        <dbReference type="ARBA" id="ARBA00022741"/>
    </source>
</evidence>
<keyword evidence="2" id="KW-0547">Nucleotide-binding</keyword>
<dbReference type="GO" id="GO:0006012">
    <property type="term" value="P:galactose metabolic process"/>
    <property type="evidence" value="ECO:0007669"/>
    <property type="project" value="TreeGrafter"/>
</dbReference>
<keyword evidence="1" id="KW-0808">Transferase</keyword>
<dbReference type="PROSITE" id="PS00627">
    <property type="entry name" value="GHMP_KINASES_ATP"/>
    <property type="match status" value="1"/>
</dbReference>
<dbReference type="PRINTS" id="PR00960">
    <property type="entry name" value="LMBPPROTEIN"/>
</dbReference>
<dbReference type="GO" id="GO:0005524">
    <property type="term" value="F:ATP binding"/>
    <property type="evidence" value="ECO:0007669"/>
    <property type="project" value="UniProtKB-KW"/>
</dbReference>
<name>X1C3V1_9ZZZZ</name>
<dbReference type="GO" id="GO:0004335">
    <property type="term" value="F:galactokinase activity"/>
    <property type="evidence" value="ECO:0007669"/>
    <property type="project" value="TreeGrafter"/>
</dbReference>
<keyword evidence="4" id="KW-0067">ATP-binding</keyword>
<keyword evidence="3" id="KW-0418">Kinase</keyword>
<proteinExistence type="predicted"/>
<dbReference type="GO" id="GO:0005829">
    <property type="term" value="C:cytosol"/>
    <property type="evidence" value="ECO:0007669"/>
    <property type="project" value="TreeGrafter"/>
</dbReference>
<dbReference type="AlphaFoldDB" id="X1C3V1"/>
<dbReference type="SUPFAM" id="SSF54211">
    <property type="entry name" value="Ribosomal protein S5 domain 2-like"/>
    <property type="match status" value="1"/>
</dbReference>
<dbReference type="InterPro" id="IPR020568">
    <property type="entry name" value="Ribosomal_Su5_D2-typ_SF"/>
</dbReference>
<dbReference type="Pfam" id="PF00288">
    <property type="entry name" value="GHMP_kinases_N"/>
    <property type="match status" value="1"/>
</dbReference>
<evidence type="ECO:0000256" key="1">
    <source>
        <dbReference type="ARBA" id="ARBA00022679"/>
    </source>
</evidence>
<gene>
    <name evidence="6" type="ORF">S01H4_21308</name>
</gene>
<dbReference type="PANTHER" id="PTHR10457">
    <property type="entry name" value="MEVALONATE KINASE/GALACTOKINASE"/>
    <property type="match status" value="1"/>
</dbReference>
<reference evidence="6" key="1">
    <citation type="journal article" date="2014" name="Front. Microbiol.">
        <title>High frequency of phylogenetically diverse reductive dehalogenase-homologous genes in deep subseafloor sedimentary metagenomes.</title>
        <authorList>
            <person name="Kawai M."/>
            <person name="Futagami T."/>
            <person name="Toyoda A."/>
            <person name="Takaki Y."/>
            <person name="Nishi S."/>
            <person name="Hori S."/>
            <person name="Arai W."/>
            <person name="Tsubouchi T."/>
            <person name="Morono Y."/>
            <person name="Uchiyama I."/>
            <person name="Ito T."/>
            <person name="Fujiyama A."/>
            <person name="Inagaki F."/>
            <person name="Takami H."/>
        </authorList>
    </citation>
    <scope>NUCLEOTIDE SEQUENCE</scope>
    <source>
        <strain evidence="6">Expedition CK06-06</strain>
    </source>
</reference>
<dbReference type="EMBL" id="BART01009637">
    <property type="protein sequence ID" value="GAG79056.1"/>
    <property type="molecule type" value="Genomic_DNA"/>
</dbReference>
<dbReference type="InterPro" id="IPR001174">
    <property type="entry name" value="HddA/FKP"/>
</dbReference>
<dbReference type="InterPro" id="IPR006204">
    <property type="entry name" value="GHMP_kinase_N_dom"/>
</dbReference>
<evidence type="ECO:0000256" key="3">
    <source>
        <dbReference type="ARBA" id="ARBA00022777"/>
    </source>
</evidence>